<dbReference type="EMBL" id="FSRM01000002">
    <property type="protein sequence ID" value="SIO41034.1"/>
    <property type="molecule type" value="Genomic_DNA"/>
</dbReference>
<dbReference type="CDD" id="cd06850">
    <property type="entry name" value="biotinyl_domain"/>
    <property type="match status" value="1"/>
</dbReference>
<organism evidence="2 3">
    <name type="scientific">Paraburkholderia phenazinium</name>
    <dbReference type="NCBI Taxonomy" id="60549"/>
    <lineage>
        <taxon>Bacteria</taxon>
        <taxon>Pseudomonadati</taxon>
        <taxon>Pseudomonadota</taxon>
        <taxon>Betaproteobacteria</taxon>
        <taxon>Burkholderiales</taxon>
        <taxon>Burkholderiaceae</taxon>
        <taxon>Paraburkholderia</taxon>
    </lineage>
</organism>
<proteinExistence type="predicted"/>
<reference evidence="2 3" key="1">
    <citation type="submission" date="2016-11" db="EMBL/GenBank/DDBJ databases">
        <authorList>
            <person name="Jaros S."/>
            <person name="Januszkiewicz K."/>
            <person name="Wedrychowicz H."/>
        </authorList>
    </citation>
    <scope>NUCLEOTIDE SEQUENCE [LARGE SCALE GENOMIC DNA]</scope>
    <source>
        <strain evidence="2 3">GAS86</strain>
    </source>
</reference>
<evidence type="ECO:0000313" key="2">
    <source>
        <dbReference type="EMBL" id="SIO41034.1"/>
    </source>
</evidence>
<dbReference type="AlphaFoldDB" id="A0A1N6J9I9"/>
<gene>
    <name evidence="2" type="ORF">SAMN05444168_4085</name>
</gene>
<accession>A0A1N6J9I9</accession>
<evidence type="ECO:0000259" key="1">
    <source>
        <dbReference type="Pfam" id="PF00364"/>
    </source>
</evidence>
<name>A0A1N6J9I9_9BURK</name>
<dbReference type="Pfam" id="PF00364">
    <property type="entry name" value="Biotin_lipoyl"/>
    <property type="match status" value="1"/>
</dbReference>
<dbReference type="InterPro" id="IPR000089">
    <property type="entry name" value="Biotin_lipoyl"/>
</dbReference>
<sequence>MTQKIEVQVSELRQITSWLTEVDIEFVEISRPGTTIRLTAEAQQRGASHESPLPAVPGGGTAAAAHVLEGAQKQVTTVTASSVGIFLVAHPARTTPFVSVDDHVLRGDIVGLLQIAQLCVPVLAPIDGRVLRVLATHGDKVGYGTPLFVLAASA</sequence>
<evidence type="ECO:0000313" key="3">
    <source>
        <dbReference type="Proteomes" id="UP000184693"/>
    </source>
</evidence>
<dbReference type="Gene3D" id="2.40.50.100">
    <property type="match status" value="1"/>
</dbReference>
<dbReference type="Proteomes" id="UP000184693">
    <property type="component" value="Unassembled WGS sequence"/>
</dbReference>
<feature type="domain" description="Lipoyl-binding" evidence="1">
    <location>
        <begin position="77"/>
        <end position="150"/>
    </location>
</feature>
<dbReference type="RefSeq" id="WP_074266228.1">
    <property type="nucleotide sequence ID" value="NZ_FSRM01000002.1"/>
</dbReference>
<dbReference type="InterPro" id="IPR011053">
    <property type="entry name" value="Single_hybrid_motif"/>
</dbReference>
<protein>
    <submittedName>
        <fullName evidence="2">Biotin carboxyl carrier protein</fullName>
    </submittedName>
</protein>
<dbReference type="SUPFAM" id="SSF51230">
    <property type="entry name" value="Single hybrid motif"/>
    <property type="match status" value="1"/>
</dbReference>
<dbReference type="OrthoDB" id="9004667at2"/>